<organism evidence="12 13">
    <name type="scientific">Viridothelium virens</name>
    <name type="common">Speckled blister lichen</name>
    <name type="synonym">Trypethelium virens</name>
    <dbReference type="NCBI Taxonomy" id="1048519"/>
    <lineage>
        <taxon>Eukaryota</taxon>
        <taxon>Fungi</taxon>
        <taxon>Dikarya</taxon>
        <taxon>Ascomycota</taxon>
        <taxon>Pezizomycotina</taxon>
        <taxon>Dothideomycetes</taxon>
        <taxon>Dothideomycetes incertae sedis</taxon>
        <taxon>Trypetheliales</taxon>
        <taxon>Trypetheliaceae</taxon>
        <taxon>Viridothelium</taxon>
    </lineage>
</organism>
<dbReference type="InterPro" id="IPR036188">
    <property type="entry name" value="FAD/NAD-bd_sf"/>
</dbReference>
<evidence type="ECO:0000256" key="4">
    <source>
        <dbReference type="ARBA" id="ARBA00012881"/>
    </source>
</evidence>
<feature type="compositionally biased region" description="Polar residues" evidence="11">
    <location>
        <begin position="8"/>
        <end position="36"/>
    </location>
</feature>
<accession>A0A6A6HBD0</accession>
<comment type="cofactor">
    <cofactor evidence="1">
        <name>FAD</name>
        <dbReference type="ChEBI" id="CHEBI:57692"/>
    </cofactor>
</comment>
<proteinExistence type="inferred from homology"/>
<comment type="catalytic activity">
    <reaction evidence="9">
        <text>L-ornithine + NADPH + O2 = N(5)-hydroxy-L-ornithine + NADP(+) + H2O</text>
        <dbReference type="Rhea" id="RHEA:41508"/>
        <dbReference type="ChEBI" id="CHEBI:15377"/>
        <dbReference type="ChEBI" id="CHEBI:15379"/>
        <dbReference type="ChEBI" id="CHEBI:46911"/>
        <dbReference type="ChEBI" id="CHEBI:57783"/>
        <dbReference type="ChEBI" id="CHEBI:58349"/>
        <dbReference type="ChEBI" id="CHEBI:78275"/>
        <dbReference type="EC" id="1.14.13.196"/>
    </reaction>
</comment>
<reference evidence="12" key="1">
    <citation type="journal article" date="2020" name="Stud. Mycol.">
        <title>101 Dothideomycetes genomes: a test case for predicting lifestyles and emergence of pathogens.</title>
        <authorList>
            <person name="Haridas S."/>
            <person name="Albert R."/>
            <person name="Binder M."/>
            <person name="Bloem J."/>
            <person name="Labutti K."/>
            <person name="Salamov A."/>
            <person name="Andreopoulos B."/>
            <person name="Baker S."/>
            <person name="Barry K."/>
            <person name="Bills G."/>
            <person name="Bluhm B."/>
            <person name="Cannon C."/>
            <person name="Castanera R."/>
            <person name="Culley D."/>
            <person name="Daum C."/>
            <person name="Ezra D."/>
            <person name="Gonzalez J."/>
            <person name="Henrissat B."/>
            <person name="Kuo A."/>
            <person name="Liang C."/>
            <person name="Lipzen A."/>
            <person name="Lutzoni F."/>
            <person name="Magnuson J."/>
            <person name="Mondo S."/>
            <person name="Nolan M."/>
            <person name="Ohm R."/>
            <person name="Pangilinan J."/>
            <person name="Park H.-J."/>
            <person name="Ramirez L."/>
            <person name="Alfaro M."/>
            <person name="Sun H."/>
            <person name="Tritt A."/>
            <person name="Yoshinaga Y."/>
            <person name="Zwiers L.-H."/>
            <person name="Turgeon B."/>
            <person name="Goodwin S."/>
            <person name="Spatafora J."/>
            <person name="Crous P."/>
            <person name="Grigoriev I."/>
        </authorList>
    </citation>
    <scope>NUCLEOTIDE SEQUENCE</scope>
    <source>
        <strain evidence="12">Tuck. ex Michener</strain>
    </source>
</reference>
<evidence type="ECO:0000256" key="6">
    <source>
        <dbReference type="ARBA" id="ARBA00022827"/>
    </source>
</evidence>
<evidence type="ECO:0000256" key="8">
    <source>
        <dbReference type="ARBA" id="ARBA00023002"/>
    </source>
</evidence>
<evidence type="ECO:0000256" key="1">
    <source>
        <dbReference type="ARBA" id="ARBA00001974"/>
    </source>
</evidence>
<dbReference type="PANTHER" id="PTHR42802:SF1">
    <property type="entry name" value="L-ORNITHINE N(5)-MONOOXYGENASE"/>
    <property type="match status" value="1"/>
</dbReference>
<evidence type="ECO:0000313" key="13">
    <source>
        <dbReference type="Proteomes" id="UP000800092"/>
    </source>
</evidence>
<evidence type="ECO:0000313" key="12">
    <source>
        <dbReference type="EMBL" id="KAF2235426.1"/>
    </source>
</evidence>
<dbReference type="Pfam" id="PF13434">
    <property type="entry name" value="Lys_Orn_oxgnase"/>
    <property type="match status" value="1"/>
</dbReference>
<keyword evidence="6" id="KW-0274">FAD</keyword>
<feature type="region of interest" description="Disordered" evidence="11">
    <location>
        <begin position="1"/>
        <end position="52"/>
    </location>
</feature>
<dbReference type="PANTHER" id="PTHR42802">
    <property type="entry name" value="MONOOXYGENASE"/>
    <property type="match status" value="1"/>
</dbReference>
<evidence type="ECO:0000256" key="5">
    <source>
        <dbReference type="ARBA" id="ARBA00022630"/>
    </source>
</evidence>
<dbReference type="EC" id="1.14.13.196" evidence="4"/>
<sequence length="519" mass="58120">MAPHAESSRPTTPNPACQSNHIPRTVNSTGTVSQNLDLKGKRSDHRRSHLRQTEPDELHDLICVGFGPASLAIAIALHDALDDSVAEKNLFRTSGQRPKVAFLERQPQFAWHAGMILPGAKMQITFIKDLATMRNPRSEFTFLNYLHTKGRLAQFTNLSTFLPQRMEYEDYMRWCAGWFDEVVTYSQDVIEIAPEYSDRATSEAIRYFTVKSKDVRTGTIIERRARHVVIAVGGKPNIPRPLPAKHQNIVHSANYATAIPKLLSDTQKSYEIAVVGSGQSAAEVFHNLQKQYPNSRTKLLIRGNCLRPSDDSPFVNEIFGPERIDTFYQQSPSTRTSSLSQDRCTNYGVVRLELLEAIYSDLYTQRLQYSSHEDEWPHRILNNSVIEGWGDLPDGRIALHVYDEGDYGGSKGVTARKQTLEFDVVIVATGYRRDAHENLLQPTRHLLADSDGVFQVGRNYRVKFSNGTVSDDVGVWLQGCNENTHGLSDTLLSVLATRGGEMVQSIFGSAENSPTRLGG</sequence>
<dbReference type="GO" id="GO:0006879">
    <property type="term" value="P:intracellular iron ion homeostasis"/>
    <property type="evidence" value="ECO:0007669"/>
    <property type="project" value="TreeGrafter"/>
</dbReference>
<evidence type="ECO:0000256" key="3">
    <source>
        <dbReference type="ARBA" id="ARBA00007588"/>
    </source>
</evidence>
<protein>
    <recommendedName>
        <fullName evidence="4">L-ornithine N(5)-monooxygenase [NAD(P)H]</fullName>
        <ecNumber evidence="4">1.14.13.196</ecNumber>
    </recommendedName>
</protein>
<dbReference type="OrthoDB" id="3519933at2759"/>
<keyword evidence="5" id="KW-0285">Flavoprotein</keyword>
<evidence type="ECO:0000256" key="9">
    <source>
        <dbReference type="ARBA" id="ARBA00047598"/>
    </source>
</evidence>
<dbReference type="InterPro" id="IPR025700">
    <property type="entry name" value="Lys/Orn_oxygenase"/>
</dbReference>
<evidence type="ECO:0000256" key="2">
    <source>
        <dbReference type="ARBA" id="ARBA00004924"/>
    </source>
</evidence>
<keyword evidence="8" id="KW-0560">Oxidoreductase</keyword>
<dbReference type="SUPFAM" id="SSF51905">
    <property type="entry name" value="FAD/NAD(P)-binding domain"/>
    <property type="match status" value="2"/>
</dbReference>
<dbReference type="Proteomes" id="UP000800092">
    <property type="component" value="Unassembled WGS sequence"/>
</dbReference>
<comment type="pathway">
    <text evidence="2">Siderophore biosynthesis.</text>
</comment>
<comment type="catalytic activity">
    <reaction evidence="10">
        <text>L-ornithine + NADH + O2 = N(5)-hydroxy-L-ornithine + NAD(+) + H2O</text>
        <dbReference type="Rhea" id="RHEA:41512"/>
        <dbReference type="ChEBI" id="CHEBI:15377"/>
        <dbReference type="ChEBI" id="CHEBI:15379"/>
        <dbReference type="ChEBI" id="CHEBI:46911"/>
        <dbReference type="ChEBI" id="CHEBI:57540"/>
        <dbReference type="ChEBI" id="CHEBI:57945"/>
        <dbReference type="ChEBI" id="CHEBI:78275"/>
        <dbReference type="EC" id="1.14.13.196"/>
    </reaction>
</comment>
<name>A0A6A6HBD0_VIRVR</name>
<gene>
    <name evidence="12" type="ORF">EV356DRAFT_444901</name>
</gene>
<dbReference type="GO" id="GO:0016491">
    <property type="term" value="F:oxidoreductase activity"/>
    <property type="evidence" value="ECO:0007669"/>
    <property type="project" value="UniProtKB-KW"/>
</dbReference>
<dbReference type="Gene3D" id="3.50.50.60">
    <property type="entry name" value="FAD/NAD(P)-binding domain"/>
    <property type="match status" value="1"/>
</dbReference>
<evidence type="ECO:0000256" key="7">
    <source>
        <dbReference type="ARBA" id="ARBA00022857"/>
    </source>
</evidence>
<evidence type="ECO:0000256" key="11">
    <source>
        <dbReference type="SAM" id="MobiDB-lite"/>
    </source>
</evidence>
<dbReference type="AlphaFoldDB" id="A0A6A6HBD0"/>
<keyword evidence="13" id="KW-1185">Reference proteome</keyword>
<evidence type="ECO:0000256" key="10">
    <source>
        <dbReference type="ARBA" id="ARBA00049248"/>
    </source>
</evidence>
<keyword evidence="7" id="KW-0521">NADP</keyword>
<dbReference type="PRINTS" id="PR00368">
    <property type="entry name" value="FADPNR"/>
</dbReference>
<dbReference type="EMBL" id="ML991791">
    <property type="protein sequence ID" value="KAF2235426.1"/>
    <property type="molecule type" value="Genomic_DNA"/>
</dbReference>
<comment type="similarity">
    <text evidence="3">Belongs to the lysine N(6)-hydroxylase/L-ornithine N(5)-oxygenase family.</text>
</comment>